<organism evidence="2 3">
    <name type="scientific">Linum trigynum</name>
    <dbReference type="NCBI Taxonomy" id="586398"/>
    <lineage>
        <taxon>Eukaryota</taxon>
        <taxon>Viridiplantae</taxon>
        <taxon>Streptophyta</taxon>
        <taxon>Embryophyta</taxon>
        <taxon>Tracheophyta</taxon>
        <taxon>Spermatophyta</taxon>
        <taxon>Magnoliopsida</taxon>
        <taxon>eudicotyledons</taxon>
        <taxon>Gunneridae</taxon>
        <taxon>Pentapetalae</taxon>
        <taxon>rosids</taxon>
        <taxon>fabids</taxon>
        <taxon>Malpighiales</taxon>
        <taxon>Linaceae</taxon>
        <taxon>Linum</taxon>
    </lineage>
</organism>
<feature type="region of interest" description="Disordered" evidence="1">
    <location>
        <begin position="1"/>
        <end position="30"/>
    </location>
</feature>
<evidence type="ECO:0000313" key="3">
    <source>
        <dbReference type="Proteomes" id="UP001497516"/>
    </source>
</evidence>
<protein>
    <submittedName>
        <fullName evidence="2">Uncharacterized protein</fullName>
    </submittedName>
</protein>
<name>A0AAV2CT62_9ROSI</name>
<gene>
    <name evidence="2" type="ORF">LTRI10_LOCUS6801</name>
</gene>
<accession>A0AAV2CT62</accession>
<keyword evidence="3" id="KW-1185">Reference proteome</keyword>
<dbReference type="AlphaFoldDB" id="A0AAV2CT62"/>
<evidence type="ECO:0000256" key="1">
    <source>
        <dbReference type="SAM" id="MobiDB-lite"/>
    </source>
</evidence>
<feature type="compositionally biased region" description="Basic residues" evidence="1">
    <location>
        <begin position="20"/>
        <end position="30"/>
    </location>
</feature>
<reference evidence="2 3" key="1">
    <citation type="submission" date="2024-04" db="EMBL/GenBank/DDBJ databases">
        <authorList>
            <person name="Fracassetti M."/>
        </authorList>
    </citation>
    <scope>NUCLEOTIDE SEQUENCE [LARGE SCALE GENOMIC DNA]</scope>
</reference>
<feature type="compositionally biased region" description="Basic residues" evidence="1">
    <location>
        <begin position="1"/>
        <end position="11"/>
    </location>
</feature>
<dbReference type="Proteomes" id="UP001497516">
    <property type="component" value="Chromosome 10"/>
</dbReference>
<sequence>MSPEKKNRRHRQESDTHSCSVRRRHRRRRRRRNAALAALGLFLCRRGPAARRRTFRVAAVAGAPSPCSSRCLLNLGVAALFLASALGG</sequence>
<dbReference type="EMBL" id="OZ034814">
    <property type="protein sequence ID" value="CAL1359306.1"/>
    <property type="molecule type" value="Genomic_DNA"/>
</dbReference>
<evidence type="ECO:0000313" key="2">
    <source>
        <dbReference type="EMBL" id="CAL1359306.1"/>
    </source>
</evidence>
<proteinExistence type="predicted"/>